<dbReference type="Proteomes" id="UP000717995">
    <property type="component" value="Unassembled WGS sequence"/>
</dbReference>
<keyword evidence="2" id="KW-1185">Reference proteome</keyword>
<reference evidence="1 2" key="1">
    <citation type="submission" date="2021-02" db="EMBL/GenBank/DDBJ databases">
        <authorList>
            <person name="Lee D.-H."/>
        </authorList>
    </citation>
    <scope>NUCLEOTIDE SEQUENCE [LARGE SCALE GENOMIC DNA]</scope>
    <source>
        <strain evidence="1 2">UL073</strain>
    </source>
</reference>
<dbReference type="SUPFAM" id="SSF54909">
    <property type="entry name" value="Dimeric alpha+beta barrel"/>
    <property type="match status" value="1"/>
</dbReference>
<dbReference type="GO" id="GO:0004497">
    <property type="term" value="F:monooxygenase activity"/>
    <property type="evidence" value="ECO:0007669"/>
    <property type="project" value="UniProtKB-KW"/>
</dbReference>
<protein>
    <submittedName>
        <fullName evidence="1">Antibiotic biosynthesis monooxygenase</fullName>
    </submittedName>
</protein>
<dbReference type="EMBL" id="JAFEUP010000001">
    <property type="protein sequence ID" value="MBM7059454.1"/>
    <property type="molecule type" value="Genomic_DNA"/>
</dbReference>
<dbReference type="RefSeq" id="WP_204914320.1">
    <property type="nucleotide sequence ID" value="NZ_JAFEUP010000001.1"/>
</dbReference>
<keyword evidence="1" id="KW-0503">Monooxygenase</keyword>
<proteinExistence type="predicted"/>
<name>A0ABS2I8I0_9GAMM</name>
<gene>
    <name evidence="1" type="ORF">JQX08_01920</name>
</gene>
<comment type="caution">
    <text evidence="1">The sequence shown here is derived from an EMBL/GenBank/DDBJ whole genome shotgun (WGS) entry which is preliminary data.</text>
</comment>
<dbReference type="InterPro" id="IPR011008">
    <property type="entry name" value="Dimeric_a/b-barrel"/>
</dbReference>
<evidence type="ECO:0000313" key="1">
    <source>
        <dbReference type="EMBL" id="MBM7059454.1"/>
    </source>
</evidence>
<evidence type="ECO:0000313" key="2">
    <source>
        <dbReference type="Proteomes" id="UP000717995"/>
    </source>
</evidence>
<sequence>MTAHHLAYLRACHGRSAQLGAGLRDLQEPIARLPGCLAFSIEQQADTRWQLRGSWVSAEARQAFFATPLLQERLSALLRDGVLASLECQELRDG</sequence>
<accession>A0ABS2I8I0</accession>
<organism evidence="1 2">
    <name type="scientific">Zestomonas insulae</name>
    <dbReference type="NCBI Taxonomy" id="2809017"/>
    <lineage>
        <taxon>Bacteria</taxon>
        <taxon>Pseudomonadati</taxon>
        <taxon>Pseudomonadota</taxon>
        <taxon>Gammaproteobacteria</taxon>
        <taxon>Pseudomonadales</taxon>
        <taxon>Pseudomonadaceae</taxon>
        <taxon>Zestomonas</taxon>
    </lineage>
</organism>
<keyword evidence="1" id="KW-0560">Oxidoreductase</keyword>
<dbReference type="Gene3D" id="3.30.70.100">
    <property type="match status" value="1"/>
</dbReference>